<name>A0A0F9I379_9ZZZZ</name>
<feature type="non-terminal residue" evidence="1">
    <location>
        <position position="1"/>
    </location>
</feature>
<comment type="caution">
    <text evidence="1">The sequence shown here is derived from an EMBL/GenBank/DDBJ whole genome shotgun (WGS) entry which is preliminary data.</text>
</comment>
<dbReference type="AlphaFoldDB" id="A0A0F9I379"/>
<gene>
    <name evidence="1" type="ORF">LCGC14_1991010</name>
</gene>
<protein>
    <submittedName>
        <fullName evidence="1">Uncharacterized protein</fullName>
    </submittedName>
</protein>
<sequence>AMEFIVGKISDRNGMSFRPGGPEGARETDFAEGKRFVGNQIVKLTNIPLSKIKDNPK</sequence>
<organism evidence="1">
    <name type="scientific">marine sediment metagenome</name>
    <dbReference type="NCBI Taxonomy" id="412755"/>
    <lineage>
        <taxon>unclassified sequences</taxon>
        <taxon>metagenomes</taxon>
        <taxon>ecological metagenomes</taxon>
    </lineage>
</organism>
<evidence type="ECO:0000313" key="1">
    <source>
        <dbReference type="EMBL" id="KKL81817.1"/>
    </source>
</evidence>
<proteinExistence type="predicted"/>
<accession>A0A0F9I379</accession>
<dbReference type="EMBL" id="LAZR01022457">
    <property type="protein sequence ID" value="KKL81817.1"/>
    <property type="molecule type" value="Genomic_DNA"/>
</dbReference>
<reference evidence="1" key="1">
    <citation type="journal article" date="2015" name="Nature">
        <title>Complex archaea that bridge the gap between prokaryotes and eukaryotes.</title>
        <authorList>
            <person name="Spang A."/>
            <person name="Saw J.H."/>
            <person name="Jorgensen S.L."/>
            <person name="Zaremba-Niedzwiedzka K."/>
            <person name="Martijn J."/>
            <person name="Lind A.E."/>
            <person name="van Eijk R."/>
            <person name="Schleper C."/>
            <person name="Guy L."/>
            <person name="Ettema T.J."/>
        </authorList>
    </citation>
    <scope>NUCLEOTIDE SEQUENCE</scope>
</reference>